<evidence type="ECO:0000256" key="5">
    <source>
        <dbReference type="ARBA" id="ARBA00022618"/>
    </source>
</evidence>
<dbReference type="GO" id="GO:0051301">
    <property type="term" value="P:cell division"/>
    <property type="evidence" value="ECO:0007669"/>
    <property type="project" value="UniProtKB-KW"/>
</dbReference>
<keyword evidence="11" id="KW-1185">Reference proteome</keyword>
<feature type="compositionally biased region" description="Low complexity" evidence="9">
    <location>
        <begin position="261"/>
        <end position="275"/>
    </location>
</feature>
<dbReference type="RefSeq" id="WP_106537217.1">
    <property type="nucleotide sequence ID" value="NZ_ML142900.1"/>
</dbReference>
<feature type="compositionally biased region" description="Gly residues" evidence="9">
    <location>
        <begin position="244"/>
        <end position="260"/>
    </location>
</feature>
<feature type="region of interest" description="Disordered" evidence="9">
    <location>
        <begin position="45"/>
        <end position="111"/>
    </location>
</feature>
<comment type="caution">
    <text evidence="10">The sequence shown here is derived from an EMBL/GenBank/DDBJ whole genome shotgun (WGS) entry which is preliminary data.</text>
</comment>
<dbReference type="InterPro" id="IPR019933">
    <property type="entry name" value="DivIVA_domain"/>
</dbReference>
<proteinExistence type="inferred from homology"/>
<evidence type="ECO:0000256" key="6">
    <source>
        <dbReference type="ARBA" id="ARBA00023054"/>
    </source>
</evidence>
<dbReference type="NCBIfam" id="TIGR03544">
    <property type="entry name" value="DivI1A_domain"/>
    <property type="match status" value="1"/>
</dbReference>
<evidence type="ECO:0000256" key="9">
    <source>
        <dbReference type="SAM" id="MobiDB-lite"/>
    </source>
</evidence>
<evidence type="ECO:0000256" key="8">
    <source>
        <dbReference type="ARBA" id="ARBA00031737"/>
    </source>
</evidence>
<feature type="region of interest" description="Disordered" evidence="9">
    <location>
        <begin position="131"/>
        <end position="177"/>
    </location>
</feature>
<keyword evidence="7" id="KW-0131">Cell cycle</keyword>
<comment type="similarity">
    <text evidence="2">Belongs to the DivIVA family.</text>
</comment>
<evidence type="ECO:0000256" key="1">
    <source>
        <dbReference type="ARBA" id="ARBA00004496"/>
    </source>
</evidence>
<feature type="compositionally biased region" description="Low complexity" evidence="9">
    <location>
        <begin position="69"/>
        <end position="111"/>
    </location>
</feature>
<feature type="compositionally biased region" description="Low complexity" evidence="9">
    <location>
        <begin position="284"/>
        <end position="293"/>
    </location>
</feature>
<sequence>MPLTPEDVQNKEFTTVRLREGYDMQEVDEFLDEVEAELARMQRENDELRDKLGAVTRGGGVAASAEPGQAQRQPEAPSSPQAPPSASTPAASTSGTGAAAQGSGGQPSDAAAKVLALAQKTADELVADAKSEADRLMSEAKSRSEKLDSETKAKAAKIEQDARQRAESIEQEVQQRRTQVFGKLESDRADLERELETLRAFEREYRSRLKSYLERELRKLETGGVDEAETGDAGTGQLPAEPAGSGGQAGTDTQSGGGGQAAAAASGGQATQSGGQNTGGQGSGNSAAQQSGSLRSVASLLDDEQH</sequence>
<evidence type="ECO:0000256" key="7">
    <source>
        <dbReference type="ARBA" id="ARBA00023306"/>
    </source>
</evidence>
<evidence type="ECO:0000256" key="4">
    <source>
        <dbReference type="ARBA" id="ARBA00022490"/>
    </source>
</evidence>
<dbReference type="Pfam" id="PF05103">
    <property type="entry name" value="DivIVA"/>
    <property type="match status" value="1"/>
</dbReference>
<organism evidence="10 11">
    <name type="scientific">Haloactinopolyspora alba</name>
    <dbReference type="NCBI Taxonomy" id="648780"/>
    <lineage>
        <taxon>Bacteria</taxon>
        <taxon>Bacillati</taxon>
        <taxon>Actinomycetota</taxon>
        <taxon>Actinomycetes</taxon>
        <taxon>Jiangellales</taxon>
        <taxon>Jiangellaceae</taxon>
        <taxon>Haloactinopolyspora</taxon>
    </lineage>
</organism>
<keyword evidence="5" id="KW-0132">Cell division</keyword>
<evidence type="ECO:0000313" key="11">
    <source>
        <dbReference type="Proteomes" id="UP000243528"/>
    </source>
</evidence>
<keyword evidence="6" id="KW-0175">Coiled coil</keyword>
<reference evidence="10 11" key="1">
    <citation type="submission" date="2018-03" db="EMBL/GenBank/DDBJ databases">
        <title>Genomic Encyclopedia of Archaeal and Bacterial Type Strains, Phase II (KMG-II): from individual species to whole genera.</title>
        <authorList>
            <person name="Goeker M."/>
        </authorList>
    </citation>
    <scope>NUCLEOTIDE SEQUENCE [LARGE SCALE GENOMIC DNA]</scope>
    <source>
        <strain evidence="10 11">DSM 45211</strain>
    </source>
</reference>
<gene>
    <name evidence="10" type="ORF">CLV30_106220</name>
</gene>
<keyword evidence="4" id="KW-0963">Cytoplasm</keyword>
<dbReference type="GO" id="GO:0005737">
    <property type="term" value="C:cytoplasm"/>
    <property type="evidence" value="ECO:0007669"/>
    <property type="project" value="UniProtKB-SubCell"/>
</dbReference>
<dbReference type="OrthoDB" id="9815492at2"/>
<feature type="compositionally biased region" description="Basic and acidic residues" evidence="9">
    <location>
        <begin position="131"/>
        <end position="168"/>
    </location>
</feature>
<evidence type="ECO:0000256" key="2">
    <source>
        <dbReference type="ARBA" id="ARBA00009008"/>
    </source>
</evidence>
<name>A0A2P8E426_9ACTN</name>
<protein>
    <recommendedName>
        <fullName evidence="3">Cell wall synthesis protein Wag31</fullName>
    </recommendedName>
    <alternativeName>
        <fullName evidence="8">Antigen 84</fullName>
    </alternativeName>
</protein>
<dbReference type="Proteomes" id="UP000243528">
    <property type="component" value="Unassembled WGS sequence"/>
</dbReference>
<dbReference type="EMBL" id="PYGE01000006">
    <property type="protein sequence ID" value="PSL04214.1"/>
    <property type="molecule type" value="Genomic_DNA"/>
</dbReference>
<dbReference type="InterPro" id="IPR007793">
    <property type="entry name" value="DivIVA_fam"/>
</dbReference>
<comment type="subcellular location">
    <subcellularLocation>
        <location evidence="1">Cytoplasm</location>
    </subcellularLocation>
</comment>
<dbReference type="PANTHER" id="PTHR35794:SF2">
    <property type="entry name" value="CELL DIVISION PROTEIN DIVIVA"/>
    <property type="match status" value="1"/>
</dbReference>
<dbReference type="AlphaFoldDB" id="A0A2P8E426"/>
<dbReference type="PANTHER" id="PTHR35794">
    <property type="entry name" value="CELL DIVISION PROTEIN DIVIVA"/>
    <property type="match status" value="1"/>
</dbReference>
<evidence type="ECO:0000313" key="10">
    <source>
        <dbReference type="EMBL" id="PSL04214.1"/>
    </source>
</evidence>
<dbReference type="Gene3D" id="6.10.250.660">
    <property type="match status" value="1"/>
</dbReference>
<accession>A0A2P8E426</accession>
<evidence type="ECO:0000256" key="3">
    <source>
        <dbReference type="ARBA" id="ARBA00018787"/>
    </source>
</evidence>
<feature type="region of interest" description="Disordered" evidence="9">
    <location>
        <begin position="220"/>
        <end position="306"/>
    </location>
</feature>